<reference evidence="1" key="1">
    <citation type="submission" date="2021-06" db="EMBL/GenBank/DDBJ databases">
        <authorList>
            <person name="Kallberg Y."/>
            <person name="Tangrot J."/>
            <person name="Rosling A."/>
        </authorList>
    </citation>
    <scope>NUCLEOTIDE SEQUENCE</scope>
    <source>
        <strain evidence="1">28 12/20/2015</strain>
    </source>
</reference>
<dbReference type="Proteomes" id="UP000789366">
    <property type="component" value="Unassembled WGS sequence"/>
</dbReference>
<proteinExistence type="predicted"/>
<accession>A0ACA9M734</accession>
<sequence length="683" mass="76586">TSGTWIWSPRSIIQLNVNKKKGFIRFNTVKKDNSEWTEWQQYLIDDSGKLSKLTSNNISIINPGDIKSNTFMITTIPTITGDYAILYVNSSSLITRGGLYITTITYNETGSSDQVLLYQITNSNVTFLGLYCDTAPTGIGYICIVEMSYNANLNSSYIKVDFLTSKSVLSINLLSNIDAIDSTFVSEGLGMQAMTFGGYIFYAINKTTVNYTYYIWPYNDNNNALKPLGPFSTTKYAINAIYNNINQNNLNAANSIMNNNTFILAASPNLTSWSLYMIRLPKILNDSGYGNLQIYQIDPSPNSPVDSNTNSLRIIFKRPVISSIGYITIYKSSDTTMRQKIKATRVDLVKIANDVVDITIIGSTFNQYNEVYYVQMDPNFVRDAIFYEPLTGIDEKIVTYKSTEAAVCLARLTADATTRFGYLSETNKTKYFNDLLQEISVKLPVRRELLTIEGTYQYITINSISNLQFAIRVNQTVQTLDNYNTVTGLVLDLNNMIKHKEITVFSNGLTNDLDETYGFRPEDNIFGVHKKEIIIYFTIAAVNIVLYILSRLNKLELGDLKEKINIATSGLFSASYPSLASIFAFSDTNNYEIYGLASGTILLINSGTIEKIFEDATKNLVESKAMFDVFAKDIPQLVITEGGEKNEGNNNNEEGDEKNEGDNNNEEGDEKNEGNINNEQNDQ</sequence>
<comment type="caution">
    <text evidence="1">The sequence shown here is derived from an EMBL/GenBank/DDBJ whole genome shotgun (WGS) entry which is preliminary data.</text>
</comment>
<feature type="non-terminal residue" evidence="1">
    <location>
        <position position="1"/>
    </location>
</feature>
<evidence type="ECO:0000313" key="2">
    <source>
        <dbReference type="Proteomes" id="UP000789366"/>
    </source>
</evidence>
<protein>
    <submittedName>
        <fullName evidence="1">3771_t:CDS:1</fullName>
    </submittedName>
</protein>
<gene>
    <name evidence="1" type="ORF">SPELUC_LOCUS6106</name>
</gene>
<organism evidence="1 2">
    <name type="scientific">Cetraspora pellucida</name>
    <dbReference type="NCBI Taxonomy" id="1433469"/>
    <lineage>
        <taxon>Eukaryota</taxon>
        <taxon>Fungi</taxon>
        <taxon>Fungi incertae sedis</taxon>
        <taxon>Mucoromycota</taxon>
        <taxon>Glomeromycotina</taxon>
        <taxon>Glomeromycetes</taxon>
        <taxon>Diversisporales</taxon>
        <taxon>Gigasporaceae</taxon>
        <taxon>Cetraspora</taxon>
    </lineage>
</organism>
<keyword evidence="2" id="KW-1185">Reference proteome</keyword>
<dbReference type="EMBL" id="CAJVPW010006864">
    <property type="protein sequence ID" value="CAG8574115.1"/>
    <property type="molecule type" value="Genomic_DNA"/>
</dbReference>
<name>A0ACA9M734_9GLOM</name>
<evidence type="ECO:0000313" key="1">
    <source>
        <dbReference type="EMBL" id="CAG8574115.1"/>
    </source>
</evidence>